<evidence type="ECO:0000256" key="9">
    <source>
        <dbReference type="SAM" id="SignalP"/>
    </source>
</evidence>
<evidence type="ECO:0000256" key="7">
    <source>
        <dbReference type="ARBA" id="ARBA00023136"/>
    </source>
</evidence>
<keyword evidence="9" id="KW-0732">Signal</keyword>
<comment type="caution">
    <text evidence="10">The sequence shown here is derived from an EMBL/GenBank/DDBJ whole genome shotgun (WGS) entry which is preliminary data.</text>
</comment>
<evidence type="ECO:0000256" key="4">
    <source>
        <dbReference type="ARBA" id="ARBA00022692"/>
    </source>
</evidence>
<dbReference type="Gene3D" id="3.40.50.2000">
    <property type="entry name" value="Glycogen Phosphorylase B"/>
    <property type="match status" value="1"/>
</dbReference>
<evidence type="ECO:0000313" key="11">
    <source>
        <dbReference type="Proteomes" id="UP001603857"/>
    </source>
</evidence>
<feature type="transmembrane region" description="Helical" evidence="8">
    <location>
        <begin position="68"/>
        <end position="93"/>
    </location>
</feature>
<dbReference type="Pfam" id="PF08660">
    <property type="entry name" value="Alg14"/>
    <property type="match status" value="1"/>
</dbReference>
<dbReference type="Proteomes" id="UP001603857">
    <property type="component" value="Unassembled WGS sequence"/>
</dbReference>
<name>A0ABD1NLC1_9FABA</name>
<evidence type="ECO:0000256" key="6">
    <source>
        <dbReference type="ARBA" id="ARBA00022989"/>
    </source>
</evidence>
<keyword evidence="7 8" id="KW-0472">Membrane</keyword>
<accession>A0ABD1NLC1</accession>
<evidence type="ECO:0000313" key="10">
    <source>
        <dbReference type="EMBL" id="KAL2348925.1"/>
    </source>
</evidence>
<keyword evidence="4 8" id="KW-0812">Transmembrane</keyword>
<keyword evidence="6 8" id="KW-1133">Transmembrane helix</keyword>
<dbReference type="InterPro" id="IPR013969">
    <property type="entry name" value="Oligosacch_biosynth_Alg14"/>
</dbReference>
<keyword evidence="5" id="KW-0256">Endoplasmic reticulum</keyword>
<feature type="chain" id="PRO_5044883028" description="UDP-N-acetylglucosamine transferase subunit ALG14" evidence="9">
    <location>
        <begin position="25"/>
        <end position="290"/>
    </location>
</feature>
<protein>
    <recommendedName>
        <fullName evidence="3">UDP-N-acetylglucosamine transferase subunit ALG14</fullName>
    </recommendedName>
</protein>
<dbReference type="PANTHER" id="PTHR12154:SF4">
    <property type="entry name" value="UDP-N-ACETYLGLUCOSAMINE TRANSFERASE SUBUNIT ALG14 HOMOLOG"/>
    <property type="match status" value="1"/>
</dbReference>
<evidence type="ECO:0000256" key="1">
    <source>
        <dbReference type="ARBA" id="ARBA00004389"/>
    </source>
</evidence>
<dbReference type="EMBL" id="JBGMDY010000001">
    <property type="protein sequence ID" value="KAL2348925.1"/>
    <property type="molecule type" value="Genomic_DNA"/>
</dbReference>
<keyword evidence="11" id="KW-1185">Reference proteome</keyword>
<dbReference type="PANTHER" id="PTHR12154">
    <property type="entry name" value="GLYCOSYL TRANSFERASE-RELATED"/>
    <property type="match status" value="1"/>
</dbReference>
<sequence>MGLLTCHVLSRVAILLGHVSRGTGAHSRECAQRELPSFIAVYDSTVSLNEILKLPFMDKRNGCHFTSVYFVAVFSSAIFIVYLILVHLLYVIYRRSKPLRNRAPKPIDLTQDSKLLLLLIICLQKALLLENSLVVENATRAADTAQSMKIYRSREAGQSYITSVWTTLIAIVHALCLMIKIRPEVILCNRRGTCIPLSAIASICKVFYPLHLLTFYATEIVQASRHVQRIRWLPIFYVESVARMGRLSLSGLLLYKLRMADQLFAQWPQLQVATADRISLANNSMLHVNG</sequence>
<evidence type="ECO:0000256" key="3">
    <source>
        <dbReference type="ARBA" id="ARBA00017467"/>
    </source>
</evidence>
<evidence type="ECO:0000256" key="8">
    <source>
        <dbReference type="SAM" id="Phobius"/>
    </source>
</evidence>
<comment type="subcellular location">
    <subcellularLocation>
        <location evidence="1">Endoplasmic reticulum membrane</location>
        <topology evidence="1">Single-pass membrane protein</topology>
    </subcellularLocation>
</comment>
<proteinExistence type="inferred from homology"/>
<reference evidence="10 11" key="1">
    <citation type="submission" date="2024-08" db="EMBL/GenBank/DDBJ databases">
        <title>Insights into the chromosomal genome structure of Flemingia macrophylla.</title>
        <authorList>
            <person name="Ding Y."/>
            <person name="Zhao Y."/>
            <person name="Bi W."/>
            <person name="Wu M."/>
            <person name="Zhao G."/>
            <person name="Gong Y."/>
            <person name="Li W."/>
            <person name="Zhang P."/>
        </authorList>
    </citation>
    <scope>NUCLEOTIDE SEQUENCE [LARGE SCALE GENOMIC DNA]</scope>
    <source>
        <strain evidence="10">DYQJB</strain>
        <tissue evidence="10">Leaf</tissue>
    </source>
</reference>
<feature type="transmembrane region" description="Helical" evidence="8">
    <location>
        <begin position="160"/>
        <end position="181"/>
    </location>
</feature>
<dbReference type="AlphaFoldDB" id="A0ABD1NLC1"/>
<comment type="similarity">
    <text evidence="2">Belongs to the ALG14 family.</text>
</comment>
<dbReference type="GO" id="GO:0005789">
    <property type="term" value="C:endoplasmic reticulum membrane"/>
    <property type="evidence" value="ECO:0007669"/>
    <property type="project" value="UniProtKB-SubCell"/>
</dbReference>
<feature type="signal peptide" evidence="9">
    <location>
        <begin position="1"/>
        <end position="24"/>
    </location>
</feature>
<gene>
    <name evidence="10" type="ORF">Fmac_002925</name>
</gene>
<organism evidence="10 11">
    <name type="scientific">Flemingia macrophylla</name>
    <dbReference type="NCBI Taxonomy" id="520843"/>
    <lineage>
        <taxon>Eukaryota</taxon>
        <taxon>Viridiplantae</taxon>
        <taxon>Streptophyta</taxon>
        <taxon>Embryophyta</taxon>
        <taxon>Tracheophyta</taxon>
        <taxon>Spermatophyta</taxon>
        <taxon>Magnoliopsida</taxon>
        <taxon>eudicotyledons</taxon>
        <taxon>Gunneridae</taxon>
        <taxon>Pentapetalae</taxon>
        <taxon>rosids</taxon>
        <taxon>fabids</taxon>
        <taxon>Fabales</taxon>
        <taxon>Fabaceae</taxon>
        <taxon>Papilionoideae</taxon>
        <taxon>50 kb inversion clade</taxon>
        <taxon>NPAAA clade</taxon>
        <taxon>indigoferoid/millettioid clade</taxon>
        <taxon>Phaseoleae</taxon>
        <taxon>Flemingia</taxon>
    </lineage>
</organism>
<evidence type="ECO:0000256" key="5">
    <source>
        <dbReference type="ARBA" id="ARBA00022824"/>
    </source>
</evidence>
<evidence type="ECO:0000256" key="2">
    <source>
        <dbReference type="ARBA" id="ARBA00009731"/>
    </source>
</evidence>